<dbReference type="EMBL" id="QOQW01000008">
    <property type="protein sequence ID" value="RCK80116.1"/>
    <property type="molecule type" value="Genomic_DNA"/>
</dbReference>
<gene>
    <name evidence="1" type="ORF">OZSIB_3620</name>
</gene>
<sequence>MTITQLFDRDELFRLSREGMENSLRFFLTINENLLKMGEWQMQNLTEHNKRAIETINKAYDEHQKNSRIIMSRLETVVREMIDKVAPAPKAAGAEN</sequence>
<reference evidence="1 2" key="1">
    <citation type="submission" date="2018-05" db="EMBL/GenBank/DDBJ databases">
        <title>A metagenomic window into the 2 km-deep terrestrial subsurface aquifer revealed taxonomically and functionally diverse microbial community comprising novel uncultured bacterial lineages.</title>
        <authorList>
            <person name="Kadnikov V.V."/>
            <person name="Mardanov A.V."/>
            <person name="Beletsky A.V."/>
            <person name="Banks D."/>
            <person name="Pimenov N.V."/>
            <person name="Frank Y.A."/>
            <person name="Karnachuk O.V."/>
            <person name="Ravin N.V."/>
        </authorList>
    </citation>
    <scope>NUCLEOTIDE SEQUENCE [LARGE SCALE GENOMIC DNA]</scope>
    <source>
        <strain evidence="1">BY5</strain>
    </source>
</reference>
<comment type="caution">
    <text evidence="1">The sequence shown here is derived from an EMBL/GenBank/DDBJ whole genome shotgun (WGS) entry which is preliminary data.</text>
</comment>
<evidence type="ECO:0000313" key="2">
    <source>
        <dbReference type="Proteomes" id="UP000252355"/>
    </source>
</evidence>
<evidence type="ECO:0000313" key="1">
    <source>
        <dbReference type="EMBL" id="RCK80116.1"/>
    </source>
</evidence>
<dbReference type="Proteomes" id="UP000252355">
    <property type="component" value="Unassembled WGS sequence"/>
</dbReference>
<protein>
    <recommendedName>
        <fullName evidence="3">Phasin domain-containing protein</fullName>
    </recommendedName>
</protein>
<dbReference type="AlphaFoldDB" id="A0A367ZPZ1"/>
<name>A0A367ZPZ1_9BACT</name>
<accession>A0A367ZPZ1</accession>
<evidence type="ECO:0008006" key="3">
    <source>
        <dbReference type="Google" id="ProtNLM"/>
    </source>
</evidence>
<organism evidence="1 2">
    <name type="scientific">Candidatus Ozemobacter sibiricus</name>
    <dbReference type="NCBI Taxonomy" id="2268124"/>
    <lineage>
        <taxon>Bacteria</taxon>
        <taxon>Candidatus Ozemobacteria</taxon>
        <taxon>Candidatus Ozemobacterales</taxon>
        <taxon>Candidatus Ozemobacteraceae</taxon>
        <taxon>Candidatus Ozemobacter</taxon>
    </lineage>
</organism>
<proteinExistence type="predicted"/>